<dbReference type="Proteomes" id="UP000724686">
    <property type="component" value="Unassembled WGS sequence"/>
</dbReference>
<dbReference type="RefSeq" id="WP_205278756.1">
    <property type="nucleotide sequence ID" value="NZ_JAFFPU010000024.1"/>
</dbReference>
<protein>
    <recommendedName>
        <fullName evidence="4">Lipoprotein</fullName>
    </recommendedName>
</protein>
<evidence type="ECO:0008006" key="4">
    <source>
        <dbReference type="Google" id="ProtNLM"/>
    </source>
</evidence>
<accession>A0ABS2U893</accession>
<keyword evidence="3" id="KW-1185">Reference proteome</keyword>
<name>A0ABS2U893_9LEPT</name>
<organism evidence="2 3">
    <name type="scientific">Leptospira ainlahdjerensis</name>
    <dbReference type="NCBI Taxonomy" id="2810033"/>
    <lineage>
        <taxon>Bacteria</taxon>
        <taxon>Pseudomonadati</taxon>
        <taxon>Spirochaetota</taxon>
        <taxon>Spirochaetia</taxon>
        <taxon>Leptospirales</taxon>
        <taxon>Leptospiraceae</taxon>
        <taxon>Leptospira</taxon>
    </lineage>
</organism>
<keyword evidence="1" id="KW-0732">Signal</keyword>
<comment type="caution">
    <text evidence="2">The sequence shown here is derived from an EMBL/GenBank/DDBJ whole genome shotgun (WGS) entry which is preliminary data.</text>
</comment>
<reference evidence="2 3" key="1">
    <citation type="submission" date="2021-02" db="EMBL/GenBank/DDBJ databases">
        <title>Leptospira ainlahdjerensis sp. nov., Leptospira ainazelensis sp. nov., Leptospira abararensis sp. nov. and Leptospira chreensis sp. nov., four new species isolated from water sources in Algeria.</title>
        <authorList>
            <person name="Amara Korba A."/>
            <person name="Kainiu M."/>
            <person name="Vincent A.T."/>
            <person name="Mariet J.-F."/>
            <person name="Veyrier F.J."/>
            <person name="Goarant C."/>
            <person name="Picardeau M."/>
        </authorList>
    </citation>
    <scope>NUCLEOTIDE SEQUENCE [LARGE SCALE GENOMIC DNA]</scope>
    <source>
        <strain evidence="2 3">201903070</strain>
    </source>
</reference>
<gene>
    <name evidence="2" type="ORF">JWG45_05445</name>
</gene>
<feature type="chain" id="PRO_5046582050" description="Lipoprotein" evidence="1">
    <location>
        <begin position="25"/>
        <end position="286"/>
    </location>
</feature>
<sequence length="286" mass="33208">MRINIKFVLSSLFLCAFLSFCSMKEEDKMSSNLLLLLLFQDRAENYDRDVQIITHTIIASPSVSYDVNYTDEDLNYYKDLIETEIAKYPRGYVIKARAERIVFTRNLYINSIGYRGGLSRPEENIIFLNVPDGLKSMGMGNSNPNNFLNRLSNGIHHELTHSMDYVMGYYWDPKWKSFNPPFFQYGSYQFSSSPRRFGPNVSVTSFWNPIDGFVSEYATSNFAEDRADVGAVFQGRHFFYLNEICATDPIVAAKVRLTIDEMNRFWPFPGAENTQWKRRFSEVQCN</sequence>
<evidence type="ECO:0000256" key="1">
    <source>
        <dbReference type="SAM" id="SignalP"/>
    </source>
</evidence>
<evidence type="ECO:0000313" key="3">
    <source>
        <dbReference type="Proteomes" id="UP000724686"/>
    </source>
</evidence>
<feature type="signal peptide" evidence="1">
    <location>
        <begin position="1"/>
        <end position="24"/>
    </location>
</feature>
<evidence type="ECO:0000313" key="2">
    <source>
        <dbReference type="EMBL" id="MBM9576595.1"/>
    </source>
</evidence>
<dbReference type="EMBL" id="JAFFPU010000024">
    <property type="protein sequence ID" value="MBM9576595.1"/>
    <property type="molecule type" value="Genomic_DNA"/>
</dbReference>
<dbReference type="Gene3D" id="3.40.390.70">
    <property type="match status" value="1"/>
</dbReference>
<dbReference type="NCBIfam" id="NF047804">
    <property type="entry name" value="LIC13305_lipo"/>
    <property type="match status" value="1"/>
</dbReference>
<proteinExistence type="predicted"/>